<sequence>MKYLKHLDDYNKQDNQDYQEQGIIYLYLWLHYNELQNNINNVNTLDIIDKLMNSYDKLSYASSNIQNVYNNGIKKILNDKLSDLYYLYYKFNKFQKNETCTDTKCTCAKECVDTYIRTINKRDTDSNEYLSNELENFREQYHKNKAFVEECPGVELYLPSCKKYSTSVIILISFITISVLSSLLFILYKVITIFIYLPIVQ</sequence>
<reference evidence="2 3" key="1">
    <citation type="submission" date="2011-09" db="EMBL/GenBank/DDBJ databases">
        <title>The Genome Sequence of Plasmodium vivax North Korean.</title>
        <authorList>
            <consortium name="The Broad Institute Genome Sequencing Platform"/>
            <consortium name="The Broad Institute Genome Sequencing Center for Infectious Disease"/>
            <person name="Neafsey D."/>
            <person name="Carlton J."/>
            <person name="Barnwell J."/>
            <person name="Collins W."/>
            <person name="Escalante A."/>
            <person name="Mullikin J."/>
            <person name="Saul A."/>
            <person name="Guigo R."/>
            <person name="Camara F."/>
            <person name="Young S.K."/>
            <person name="Zeng Q."/>
            <person name="Gargeya S."/>
            <person name="Fitzgerald M."/>
            <person name="Haas B."/>
            <person name="Abouelleil A."/>
            <person name="Alvarado L."/>
            <person name="Arachchi H.M."/>
            <person name="Berlin A."/>
            <person name="Brown A."/>
            <person name="Chapman S.B."/>
            <person name="Chen Z."/>
            <person name="Dunbar C."/>
            <person name="Freedman E."/>
            <person name="Gearin G."/>
            <person name="Gellesch M."/>
            <person name="Goldberg J."/>
            <person name="Griggs A."/>
            <person name="Gujja S."/>
            <person name="Heiman D."/>
            <person name="Howarth C."/>
            <person name="Larson L."/>
            <person name="Lui A."/>
            <person name="MacDonald P.J.P."/>
            <person name="Montmayeur A."/>
            <person name="Murphy C."/>
            <person name="Neiman D."/>
            <person name="Pearson M."/>
            <person name="Priest M."/>
            <person name="Roberts A."/>
            <person name="Saif S."/>
            <person name="Shea T."/>
            <person name="Shenoy N."/>
            <person name="Sisk P."/>
            <person name="Stolte C."/>
            <person name="Sykes S."/>
            <person name="Wortman J."/>
            <person name="Nusbaum C."/>
            <person name="Birren B."/>
        </authorList>
    </citation>
    <scope>NUCLEOTIDE SEQUENCE [LARGE SCALE GENOMIC DNA]</scope>
    <source>
        <strain evidence="2 3">North Korean</strain>
    </source>
</reference>
<proteinExistence type="predicted"/>
<name>A0A0J9TL06_PLAVI</name>
<keyword evidence="1" id="KW-0472">Membrane</keyword>
<dbReference type="Proteomes" id="UP000053239">
    <property type="component" value="Unassembled WGS sequence"/>
</dbReference>
<gene>
    <name evidence="2" type="ORF">PVNG_05862</name>
</gene>
<dbReference type="AlphaFoldDB" id="A0A0J9TL06"/>
<keyword evidence="1" id="KW-1133">Transmembrane helix</keyword>
<dbReference type="OrthoDB" id="387017at2759"/>
<evidence type="ECO:0000313" key="2">
    <source>
        <dbReference type="EMBL" id="KMZ96400.1"/>
    </source>
</evidence>
<accession>A0A0J9TL06</accession>
<evidence type="ECO:0000256" key="1">
    <source>
        <dbReference type="SAM" id="Phobius"/>
    </source>
</evidence>
<organism evidence="2 3">
    <name type="scientific">Plasmodium vivax North Korean</name>
    <dbReference type="NCBI Taxonomy" id="1035514"/>
    <lineage>
        <taxon>Eukaryota</taxon>
        <taxon>Sar</taxon>
        <taxon>Alveolata</taxon>
        <taxon>Apicomplexa</taxon>
        <taxon>Aconoidasida</taxon>
        <taxon>Haemosporida</taxon>
        <taxon>Plasmodiidae</taxon>
        <taxon>Plasmodium</taxon>
        <taxon>Plasmodium (Plasmodium)</taxon>
    </lineage>
</organism>
<feature type="transmembrane region" description="Helical" evidence="1">
    <location>
        <begin position="168"/>
        <end position="197"/>
    </location>
</feature>
<evidence type="ECO:0000313" key="3">
    <source>
        <dbReference type="Proteomes" id="UP000053239"/>
    </source>
</evidence>
<dbReference type="EMBL" id="KQ235615">
    <property type="protein sequence ID" value="KMZ96400.1"/>
    <property type="molecule type" value="Genomic_DNA"/>
</dbReference>
<keyword evidence="1" id="KW-0812">Transmembrane</keyword>
<protein>
    <recommendedName>
        <fullName evidence="4">Variable surface protein</fullName>
    </recommendedName>
</protein>
<evidence type="ECO:0008006" key="4">
    <source>
        <dbReference type="Google" id="ProtNLM"/>
    </source>
</evidence>